<reference evidence="6 7" key="1">
    <citation type="journal article" date="2012" name="Genome Res.">
        <title>Genomic basis of endosymbiont-conferred protection against an insect parasitoid.</title>
        <authorList>
            <person name="Hansen A.K."/>
            <person name="Vorburger C."/>
            <person name="Moran N.A."/>
        </authorList>
    </citation>
    <scope>NUCLEOTIDE SEQUENCE [LARGE SCALE GENOMIC DNA]</scope>
    <source>
        <strain evidence="7">R5.15</strain>
    </source>
</reference>
<evidence type="ECO:0000256" key="4">
    <source>
        <dbReference type="ARBA" id="ARBA00023172"/>
    </source>
</evidence>
<evidence type="ECO:0000313" key="6">
    <source>
        <dbReference type="EMBL" id="EGY28037.1"/>
    </source>
</evidence>
<keyword evidence="4" id="KW-0233">DNA recombination</keyword>
<dbReference type="PANTHER" id="PTHR35004">
    <property type="entry name" value="TRANSPOSASE RV3428C-RELATED"/>
    <property type="match status" value="1"/>
</dbReference>
<dbReference type="InterPro" id="IPR006120">
    <property type="entry name" value="Resolvase_HTH_dom"/>
</dbReference>
<sequence>MEIHVLHRQGMGIRAIAKQLQLSRNTVRRYLRNIAKTPRYSRREAQLSKLDPFKFYLLERIEAAKPYWIPATVLFRELQARGYEGKEGILRNYIRQFKTKTDEPVQRFETRAGKQLQVDFTTLLILVVYHSKSCSITPNAS</sequence>
<dbReference type="PANTHER" id="PTHR35004:SF6">
    <property type="entry name" value="TRANSPOSASE"/>
    <property type="match status" value="1"/>
</dbReference>
<evidence type="ECO:0000313" key="7">
    <source>
        <dbReference type="Proteomes" id="UP000004116"/>
    </source>
</evidence>
<organism evidence="6 7">
    <name type="scientific">Candidatus Regiella insecticola 5.15</name>
    <dbReference type="NCBI Taxonomy" id="1005043"/>
    <lineage>
        <taxon>Bacteria</taxon>
        <taxon>Pseudomonadati</taxon>
        <taxon>Pseudomonadota</taxon>
        <taxon>Gammaproteobacteria</taxon>
        <taxon>Enterobacterales</taxon>
        <taxon>Enterobacteriaceae</taxon>
        <taxon>aphid secondary symbionts</taxon>
        <taxon>Candidatus Regiella</taxon>
    </lineage>
</organism>
<comment type="caution">
    <text evidence="6">The sequence shown here is derived from an EMBL/GenBank/DDBJ whole genome shotgun (WGS) entry which is preliminary data.</text>
</comment>
<dbReference type="Pfam" id="PF02796">
    <property type="entry name" value="HTH_7"/>
    <property type="match status" value="1"/>
</dbReference>
<protein>
    <submittedName>
        <fullName evidence="6">Transposase</fullName>
    </submittedName>
</protein>
<evidence type="ECO:0000259" key="5">
    <source>
        <dbReference type="PROSITE" id="PS50531"/>
    </source>
</evidence>
<dbReference type="PROSITE" id="PS50531">
    <property type="entry name" value="HTH_IS21"/>
    <property type="match status" value="1"/>
</dbReference>
<evidence type="ECO:0000256" key="3">
    <source>
        <dbReference type="ARBA" id="ARBA00023125"/>
    </source>
</evidence>
<gene>
    <name evidence="6" type="ORF">Rin_00020420</name>
</gene>
<accession>G2H1U5</accession>
<dbReference type="Gene3D" id="1.10.10.60">
    <property type="entry name" value="Homeodomain-like"/>
    <property type="match status" value="1"/>
</dbReference>
<proteinExistence type="inferred from homology"/>
<dbReference type="Proteomes" id="UP000004116">
    <property type="component" value="Unassembled WGS sequence"/>
</dbReference>
<dbReference type="AlphaFoldDB" id="G2H1U5"/>
<keyword evidence="2" id="KW-0815">Transposition</keyword>
<dbReference type="GO" id="GO:0003677">
    <property type="term" value="F:DNA binding"/>
    <property type="evidence" value="ECO:0007669"/>
    <property type="project" value="UniProtKB-KW"/>
</dbReference>
<keyword evidence="3" id="KW-0238">DNA-binding</keyword>
<dbReference type="GO" id="GO:0032196">
    <property type="term" value="P:transposition"/>
    <property type="evidence" value="ECO:0007669"/>
    <property type="project" value="UniProtKB-KW"/>
</dbReference>
<dbReference type="InterPro" id="IPR017894">
    <property type="entry name" value="HTH_IS21_transposase_type"/>
</dbReference>
<feature type="domain" description="HTH IS21-type" evidence="5">
    <location>
        <begin position="1"/>
        <end position="61"/>
    </location>
</feature>
<dbReference type="EMBL" id="AGCA01000473">
    <property type="protein sequence ID" value="EGY28037.1"/>
    <property type="molecule type" value="Genomic_DNA"/>
</dbReference>
<evidence type="ECO:0000256" key="1">
    <source>
        <dbReference type="ARBA" id="ARBA00009277"/>
    </source>
</evidence>
<evidence type="ECO:0000256" key="2">
    <source>
        <dbReference type="ARBA" id="ARBA00022578"/>
    </source>
</evidence>
<dbReference type="GO" id="GO:0000150">
    <property type="term" value="F:DNA strand exchange activity"/>
    <property type="evidence" value="ECO:0007669"/>
    <property type="project" value="InterPro"/>
</dbReference>
<dbReference type="PATRIC" id="fig|1005043.3.peg.1888"/>
<keyword evidence="7" id="KW-1185">Reference proteome</keyword>
<comment type="similarity">
    <text evidence="1">Belongs to the transposase IS21/IS408/IS1162 family.</text>
</comment>
<name>G2H1U5_9ENTR</name>